<organism evidence="5 6">
    <name type="scientific">Candidatus Magasanikbacteria bacterium RIFCSPHIGHO2_01_FULL_50_8</name>
    <dbReference type="NCBI Taxonomy" id="1798674"/>
    <lineage>
        <taxon>Bacteria</taxon>
        <taxon>Candidatus Magasanikiibacteriota</taxon>
    </lineage>
</organism>
<dbReference type="Proteomes" id="UP000176329">
    <property type="component" value="Unassembled WGS sequence"/>
</dbReference>
<dbReference type="SUPFAM" id="SSF63411">
    <property type="entry name" value="LuxS/MPP-like metallohydrolase"/>
    <property type="match status" value="2"/>
</dbReference>
<dbReference type="InterPro" id="IPR007863">
    <property type="entry name" value="Peptidase_M16_C"/>
</dbReference>
<dbReference type="GO" id="GO:0006508">
    <property type="term" value="P:proteolysis"/>
    <property type="evidence" value="ECO:0007669"/>
    <property type="project" value="InterPro"/>
</dbReference>
<dbReference type="InterPro" id="IPR050361">
    <property type="entry name" value="MPP/UQCRC_Complex"/>
</dbReference>
<dbReference type="PANTHER" id="PTHR11851:SF49">
    <property type="entry name" value="MITOCHONDRIAL-PROCESSING PEPTIDASE SUBUNIT ALPHA"/>
    <property type="match status" value="1"/>
</dbReference>
<feature type="domain" description="Peptidase M16 N-terminal" evidence="3">
    <location>
        <begin position="15"/>
        <end position="162"/>
    </location>
</feature>
<dbReference type="PROSITE" id="PS00143">
    <property type="entry name" value="INSULINASE"/>
    <property type="match status" value="1"/>
</dbReference>
<name>A0A1F6LML2_9BACT</name>
<evidence type="ECO:0008006" key="7">
    <source>
        <dbReference type="Google" id="ProtNLM"/>
    </source>
</evidence>
<sequence length="432" mass="49087">MPTVEQYKLSNGTRVIIAPSHDTKAVTCLAYFGVGSRYEPTELWGGSHFLEHMMFKGTEKRPTTEDLSKQLDAVGADYNAFTSKDHTAYYIKIDARHTELALDLLSDMLYNSKFDSQEFERERGVIVEELNMYEDNPSMKVEELFEEHLFAGNSLGWRIGGPTENIKKMDLKKLISYKKKFYAPEHLVLVLSGKIGPQTRALIKQYFGAEKKHGITQMTYKKFSWGSARRAAAAPVKIMHKQTDQMHMVLGFPACNYDDPRNAALLLLHVILGGSMSSRLFIGIRERRGLCYVIRTGVTNYGDAGAFTITSGLDKSRLNEAMTVMYEELQKLLKHGVTAEEVRMAKDHLAGKMVLQFEDSARVADYYGQQKLLMKKVETPEEKFKRIMRQSVADVNRIAREVLVFKHAKMGVIGPYKDAKEFLKAAKLPWLV</sequence>
<proteinExistence type="inferred from homology"/>
<reference evidence="5 6" key="1">
    <citation type="journal article" date="2016" name="Nat. Commun.">
        <title>Thousands of microbial genomes shed light on interconnected biogeochemical processes in an aquifer system.</title>
        <authorList>
            <person name="Anantharaman K."/>
            <person name="Brown C.T."/>
            <person name="Hug L.A."/>
            <person name="Sharon I."/>
            <person name="Castelle C.J."/>
            <person name="Probst A.J."/>
            <person name="Thomas B.C."/>
            <person name="Singh A."/>
            <person name="Wilkins M.J."/>
            <person name="Karaoz U."/>
            <person name="Brodie E.L."/>
            <person name="Williams K.H."/>
            <person name="Hubbard S.S."/>
            <person name="Banfield J.F."/>
        </authorList>
    </citation>
    <scope>NUCLEOTIDE SEQUENCE [LARGE SCALE GENOMIC DNA]</scope>
</reference>
<dbReference type="InterPro" id="IPR011249">
    <property type="entry name" value="Metalloenz_LuxS/M16"/>
</dbReference>
<dbReference type="Gene3D" id="3.30.830.10">
    <property type="entry name" value="Metalloenzyme, LuxS/M16 peptidase-like"/>
    <property type="match status" value="2"/>
</dbReference>
<evidence type="ECO:0000256" key="1">
    <source>
        <dbReference type="ARBA" id="ARBA00007261"/>
    </source>
</evidence>
<dbReference type="GO" id="GO:0004222">
    <property type="term" value="F:metalloendopeptidase activity"/>
    <property type="evidence" value="ECO:0007669"/>
    <property type="project" value="InterPro"/>
</dbReference>
<evidence type="ECO:0000259" key="3">
    <source>
        <dbReference type="Pfam" id="PF00675"/>
    </source>
</evidence>
<dbReference type="GO" id="GO:0046872">
    <property type="term" value="F:metal ion binding"/>
    <property type="evidence" value="ECO:0007669"/>
    <property type="project" value="InterPro"/>
</dbReference>
<dbReference type="EMBL" id="MFPV01000057">
    <property type="protein sequence ID" value="OGH60534.1"/>
    <property type="molecule type" value="Genomic_DNA"/>
</dbReference>
<evidence type="ECO:0000259" key="4">
    <source>
        <dbReference type="Pfam" id="PF05193"/>
    </source>
</evidence>
<dbReference type="Pfam" id="PF00675">
    <property type="entry name" value="Peptidase_M16"/>
    <property type="match status" value="1"/>
</dbReference>
<dbReference type="AlphaFoldDB" id="A0A1F6LML2"/>
<comment type="similarity">
    <text evidence="1 2">Belongs to the peptidase M16 family.</text>
</comment>
<evidence type="ECO:0000313" key="5">
    <source>
        <dbReference type="EMBL" id="OGH60534.1"/>
    </source>
</evidence>
<dbReference type="InterPro" id="IPR011765">
    <property type="entry name" value="Pept_M16_N"/>
</dbReference>
<protein>
    <recommendedName>
        <fullName evidence="7">Peptidase M16</fullName>
    </recommendedName>
</protein>
<dbReference type="PANTHER" id="PTHR11851">
    <property type="entry name" value="METALLOPROTEASE"/>
    <property type="match status" value="1"/>
</dbReference>
<dbReference type="Pfam" id="PF05193">
    <property type="entry name" value="Peptidase_M16_C"/>
    <property type="match status" value="1"/>
</dbReference>
<evidence type="ECO:0000256" key="2">
    <source>
        <dbReference type="RuleBase" id="RU004447"/>
    </source>
</evidence>
<accession>A0A1F6LML2</accession>
<comment type="caution">
    <text evidence="5">The sequence shown here is derived from an EMBL/GenBank/DDBJ whole genome shotgun (WGS) entry which is preliminary data.</text>
</comment>
<gene>
    <name evidence="5" type="ORF">A2848_02830</name>
</gene>
<feature type="domain" description="Peptidase M16 C-terminal" evidence="4">
    <location>
        <begin position="169"/>
        <end position="347"/>
    </location>
</feature>
<evidence type="ECO:0000313" key="6">
    <source>
        <dbReference type="Proteomes" id="UP000176329"/>
    </source>
</evidence>
<dbReference type="InterPro" id="IPR001431">
    <property type="entry name" value="Pept_M16_Zn_BS"/>
</dbReference>